<feature type="transmembrane region" description="Helical" evidence="1">
    <location>
        <begin position="62"/>
        <end position="83"/>
    </location>
</feature>
<comment type="caution">
    <text evidence="3">The sequence shown here is derived from an EMBL/GenBank/DDBJ whole genome shotgun (WGS) entry which is preliminary data.</text>
</comment>
<dbReference type="EMBL" id="JNAJ01000016">
    <property type="protein sequence ID" value="KGF90781.1"/>
    <property type="molecule type" value="Genomic_DNA"/>
</dbReference>
<dbReference type="OrthoDB" id="9806952at2"/>
<evidence type="ECO:0000259" key="2">
    <source>
        <dbReference type="SMART" id="SM00471"/>
    </source>
</evidence>
<dbReference type="Gene3D" id="1.10.3210.10">
    <property type="entry name" value="Hypothetical protein af1432"/>
    <property type="match status" value="1"/>
</dbReference>
<keyword evidence="1" id="KW-1133">Transmembrane helix</keyword>
<evidence type="ECO:0000256" key="1">
    <source>
        <dbReference type="SAM" id="Phobius"/>
    </source>
</evidence>
<protein>
    <recommendedName>
        <fullName evidence="2">HD/PDEase domain-containing protein</fullName>
    </recommendedName>
</protein>
<dbReference type="PANTHER" id="PTHR36442">
    <property type="entry name" value="CYCLIC-DI-AMP PHOSPHODIESTERASE PGPH"/>
    <property type="match status" value="1"/>
</dbReference>
<dbReference type="AlphaFoldDB" id="A0A0A1ZQH7"/>
<dbReference type="InterPro" id="IPR011621">
    <property type="entry name" value="Metal-dep_PHydrolase_7TM_intra"/>
</dbReference>
<dbReference type="Proteomes" id="UP000030491">
    <property type="component" value="Unassembled WGS sequence"/>
</dbReference>
<evidence type="ECO:0000313" key="3">
    <source>
        <dbReference type="EMBL" id="KGF90781.1"/>
    </source>
</evidence>
<reference evidence="4" key="1">
    <citation type="journal article" date="2014" name="Sci. Data">
        <title>Genomes of diverse isolates of the marine cyanobacterium Prochlorococcus.</title>
        <authorList>
            <person name="Biller S."/>
            <person name="Berube P."/>
            <person name="Thompson J."/>
            <person name="Kelly L."/>
            <person name="Roggensack S."/>
            <person name="Awad L."/>
            <person name="Roache-Johnson K."/>
            <person name="Ding H."/>
            <person name="Giovannoni S.J."/>
            <person name="Moore L.R."/>
            <person name="Chisholm S.W."/>
        </authorList>
    </citation>
    <scope>NUCLEOTIDE SEQUENCE [LARGE SCALE GENOMIC DNA]</scope>
</reference>
<feature type="transmembrane region" description="Helical" evidence="1">
    <location>
        <begin position="95"/>
        <end position="116"/>
    </location>
</feature>
<dbReference type="Pfam" id="PF07698">
    <property type="entry name" value="7TM-7TMR_HD"/>
    <property type="match status" value="1"/>
</dbReference>
<dbReference type="InterPro" id="IPR006674">
    <property type="entry name" value="HD_domain"/>
</dbReference>
<feature type="transmembrane region" description="Helical" evidence="1">
    <location>
        <begin position="223"/>
        <end position="244"/>
    </location>
</feature>
<feature type="transmembrane region" description="Helical" evidence="1">
    <location>
        <begin position="122"/>
        <end position="147"/>
    </location>
</feature>
<dbReference type="PANTHER" id="PTHR36442:SF1">
    <property type="entry name" value="CYCLIC-DI-AMP PHOSPHODIESTERASE PGPH"/>
    <property type="match status" value="1"/>
</dbReference>
<dbReference type="SMART" id="SM00471">
    <property type="entry name" value="HDc"/>
    <property type="match status" value="1"/>
</dbReference>
<dbReference type="SUPFAM" id="SSF109604">
    <property type="entry name" value="HD-domain/PDEase-like"/>
    <property type="match status" value="1"/>
</dbReference>
<dbReference type="InterPro" id="IPR052722">
    <property type="entry name" value="PgpH_phosphodiesterase"/>
</dbReference>
<feature type="transmembrane region" description="Helical" evidence="1">
    <location>
        <begin position="31"/>
        <end position="50"/>
    </location>
</feature>
<dbReference type="RefSeq" id="WP_032514186.1">
    <property type="nucleotide sequence ID" value="NZ_JNAJ01000016.1"/>
</dbReference>
<accession>A0A0A1ZQH7</accession>
<evidence type="ECO:0000313" key="4">
    <source>
        <dbReference type="Proteomes" id="UP000030491"/>
    </source>
</evidence>
<keyword evidence="1" id="KW-0472">Membrane</keyword>
<keyword evidence="1" id="KW-0812">Transmembrane</keyword>
<feature type="transmembrane region" description="Helical" evidence="1">
    <location>
        <begin position="184"/>
        <end position="203"/>
    </location>
</feature>
<gene>
    <name evidence="3" type="ORF">EU93_1380</name>
</gene>
<dbReference type="InterPro" id="IPR003607">
    <property type="entry name" value="HD/PDEase_dom"/>
</dbReference>
<sequence length="490" mass="55094">MQNITTTLKKLFYLWRRSQVPFKRPIRISKIDNLIIFLICILISIISSYQELLISPLNISDIFSWLLNFTEALISCGILILVSKKENPIISSRHIILIITLLFAAQALKLALASTISPLSIIIPPALIISQGMGSITALAWVSIASLRWPDPSITINNNLFFIALVCALVVSILGGRIRSRAQLLQLSIFVPIGALLSQWILIGKDKISLIDKQELVFANDRIFSDSLLLAIVMLFTILFIPIFESIFGLLTKARLLELADKEKPLIRRLSLEAPGTFEHTLLICGLAEEATRMIGGDIDLIKTGGLYHDVGKLHAPNWFIENQDGSKNPHDEIDDPIRSAKVLQAHVDEGLKYARKNRLPKLIANFIPEHQGTLKMGYFLHKAKEKNIKINENDFRYNGPIPQSKETAILMLADGCEAALRAMNINASDNEALETISNIIYSRQKDGQLNDSNLSKGEIFLIKRAFLSVWKRIRHRRIQYPTSKNNTFS</sequence>
<dbReference type="CDD" id="cd00077">
    <property type="entry name" value="HDc"/>
    <property type="match status" value="1"/>
</dbReference>
<dbReference type="Pfam" id="PF01966">
    <property type="entry name" value="HD"/>
    <property type="match status" value="1"/>
</dbReference>
<dbReference type="NCBIfam" id="TIGR00277">
    <property type="entry name" value="HDIG"/>
    <property type="match status" value="1"/>
</dbReference>
<feature type="domain" description="HD/PDEase" evidence="2">
    <location>
        <begin position="273"/>
        <end position="429"/>
    </location>
</feature>
<proteinExistence type="predicted"/>
<feature type="transmembrane region" description="Helical" evidence="1">
    <location>
        <begin position="159"/>
        <end position="178"/>
    </location>
</feature>
<dbReference type="InterPro" id="IPR006675">
    <property type="entry name" value="HDIG_dom"/>
</dbReference>
<organism evidence="3 4">
    <name type="scientific">Prochlorococcus marinus str. MIT 9116</name>
    <dbReference type="NCBI Taxonomy" id="167544"/>
    <lineage>
        <taxon>Bacteria</taxon>
        <taxon>Bacillati</taxon>
        <taxon>Cyanobacteriota</taxon>
        <taxon>Cyanophyceae</taxon>
        <taxon>Synechococcales</taxon>
        <taxon>Prochlorococcaceae</taxon>
        <taxon>Prochlorococcus</taxon>
    </lineage>
</organism>
<name>A0A0A1ZQH7_PROMR</name>